<dbReference type="CDD" id="cd04322">
    <property type="entry name" value="LysRS_N"/>
    <property type="match status" value="1"/>
</dbReference>
<dbReference type="InterPro" id="IPR002313">
    <property type="entry name" value="Lys-tRNA-ligase_II"/>
</dbReference>
<dbReference type="InterPro" id="IPR012340">
    <property type="entry name" value="NA-bd_OB-fold"/>
</dbReference>
<reference evidence="10 11" key="1">
    <citation type="journal article" date="2016" name="Nat. Commun.">
        <title>Thousands of microbial genomes shed light on interconnected biogeochemical processes in an aquifer system.</title>
        <authorList>
            <person name="Anantharaman K."/>
            <person name="Brown C.T."/>
            <person name="Hug L.A."/>
            <person name="Sharon I."/>
            <person name="Castelle C.J."/>
            <person name="Probst A.J."/>
            <person name="Thomas B.C."/>
            <person name="Singh A."/>
            <person name="Wilkins M.J."/>
            <person name="Karaoz U."/>
            <person name="Brodie E.L."/>
            <person name="Williams K.H."/>
            <person name="Hubbard S.S."/>
            <person name="Banfield J.F."/>
        </authorList>
    </citation>
    <scope>NUCLEOTIDE SEQUENCE [LARGE SCALE GENOMIC DNA]</scope>
</reference>
<comment type="caution">
    <text evidence="10">The sequence shown here is derived from an EMBL/GenBank/DDBJ whole genome shotgun (WGS) entry which is preliminary data.</text>
</comment>
<sequence>MALDEIRKTKIEKVKKLRKAGIDPYPAVSGRTHSISDVLDKFDELSGSGKEIVLAGRIMAKREMGGAVFFDANDSAKIQVLIREDTVGKEKFEQFREFLDIGDFVGIKGTLFKTKTGEKTLLTTSYSLLTKALLPLPEKWEGLQDIEERLRKRYLDLIMTQNEKELFVKKTKFWQATRNFLLKEGGLEVETPVLEQVPGGADAEPFKTHLNVLNIDLYLRISPELYLKRLVVAGFDKVFEMGRIFRNEGMDREHLQDYTQMEMYWAYTDHVELMATVKRLFKTVIKKTLDTLEHEYHGNKINWGAPWKKYDYYKLFKEHTGLDLKKATQDNLKEYALSQGINVEKHIGRGRLIDVIFKKKVKPHLIRPGFLVLPPIDIEPLAKRWSKDPNRAERFQVVAGGMELGKGFSELNDPVDQRERFEEQVKLGEAGDKEAQRMDEDFVEALEYGMPPTAGFGMSERLFAFLINRPVRETVFFPLMRPRN</sequence>
<dbReference type="InterPro" id="IPR004364">
    <property type="entry name" value="Aa-tRNA-synt_II"/>
</dbReference>
<evidence type="ECO:0000313" key="10">
    <source>
        <dbReference type="EMBL" id="OGN08500.1"/>
    </source>
</evidence>
<dbReference type="GO" id="GO:0006430">
    <property type="term" value="P:lysyl-tRNA aminoacylation"/>
    <property type="evidence" value="ECO:0007669"/>
    <property type="project" value="UniProtKB-UniRule"/>
</dbReference>
<evidence type="ECO:0000256" key="8">
    <source>
        <dbReference type="RuleBase" id="RU000336"/>
    </source>
</evidence>
<dbReference type="InterPro" id="IPR004365">
    <property type="entry name" value="NA-bd_OB_tRNA"/>
</dbReference>
<dbReference type="Gene3D" id="2.40.50.140">
    <property type="entry name" value="Nucleic acid-binding proteins"/>
    <property type="match status" value="1"/>
</dbReference>
<dbReference type="PROSITE" id="PS50862">
    <property type="entry name" value="AA_TRNA_LIGASE_II"/>
    <property type="match status" value="1"/>
</dbReference>
<dbReference type="Proteomes" id="UP000178023">
    <property type="component" value="Unassembled WGS sequence"/>
</dbReference>
<comment type="caution">
    <text evidence="7">Lacks conserved residue(s) required for the propagation of feature annotation.</text>
</comment>
<evidence type="ECO:0000313" key="11">
    <source>
        <dbReference type="Proteomes" id="UP000178023"/>
    </source>
</evidence>
<gene>
    <name evidence="7" type="primary">lysS</name>
    <name evidence="10" type="ORF">A2750_02125</name>
</gene>
<dbReference type="GO" id="GO:0005524">
    <property type="term" value="F:ATP binding"/>
    <property type="evidence" value="ECO:0007669"/>
    <property type="project" value="UniProtKB-UniRule"/>
</dbReference>
<dbReference type="InterPro" id="IPR044136">
    <property type="entry name" value="Lys-tRNA-ligase_II_N"/>
</dbReference>
<dbReference type="InterPro" id="IPR045864">
    <property type="entry name" value="aa-tRNA-synth_II/BPL/LPL"/>
</dbReference>
<keyword evidence="2 7" id="KW-0479">Metal-binding</keyword>
<evidence type="ECO:0000256" key="5">
    <source>
        <dbReference type="ARBA" id="ARBA00023146"/>
    </source>
</evidence>
<evidence type="ECO:0000259" key="9">
    <source>
        <dbReference type="PROSITE" id="PS50862"/>
    </source>
</evidence>
<keyword evidence="7 8" id="KW-0460">Magnesium</keyword>
<dbReference type="PANTHER" id="PTHR42918:SF15">
    <property type="entry name" value="LYSINE--TRNA LIGASE, CHLOROPLASTIC_MITOCHONDRIAL"/>
    <property type="match status" value="1"/>
</dbReference>
<dbReference type="NCBIfam" id="NF001756">
    <property type="entry name" value="PRK00484.1"/>
    <property type="match status" value="1"/>
</dbReference>
<dbReference type="HAMAP" id="MF_00252">
    <property type="entry name" value="Lys_tRNA_synth_class2"/>
    <property type="match status" value="1"/>
</dbReference>
<feature type="domain" description="Aminoacyl-transfer RNA synthetases class-II family profile" evidence="9">
    <location>
        <begin position="175"/>
        <end position="482"/>
    </location>
</feature>
<dbReference type="InterPro" id="IPR006195">
    <property type="entry name" value="aa-tRNA-synth_II"/>
</dbReference>
<protein>
    <recommendedName>
        <fullName evidence="7">Lysine--tRNA ligase</fullName>
        <ecNumber evidence="7">6.1.1.6</ecNumber>
    </recommendedName>
    <alternativeName>
        <fullName evidence="7">Lysyl-tRNA synthetase</fullName>
        <shortName evidence="7">LysRS</shortName>
    </alternativeName>
</protein>
<comment type="subcellular location">
    <subcellularLocation>
        <location evidence="7">Cytoplasm</location>
    </subcellularLocation>
</comment>
<dbReference type="GO" id="GO:0004824">
    <property type="term" value="F:lysine-tRNA ligase activity"/>
    <property type="evidence" value="ECO:0007669"/>
    <property type="project" value="UniProtKB-UniRule"/>
</dbReference>
<evidence type="ECO:0000256" key="3">
    <source>
        <dbReference type="ARBA" id="ARBA00022741"/>
    </source>
</evidence>
<feature type="binding site" evidence="7">
    <location>
        <position position="403"/>
    </location>
    <ligand>
        <name>Mg(2+)</name>
        <dbReference type="ChEBI" id="CHEBI:18420"/>
        <label>1</label>
    </ligand>
</feature>
<keyword evidence="3 7" id="KW-0547">Nucleotide-binding</keyword>
<dbReference type="PANTHER" id="PTHR42918">
    <property type="entry name" value="LYSYL-TRNA SYNTHETASE"/>
    <property type="match status" value="1"/>
</dbReference>
<comment type="catalytic activity">
    <reaction evidence="6 7 8">
        <text>tRNA(Lys) + L-lysine + ATP = L-lysyl-tRNA(Lys) + AMP + diphosphate</text>
        <dbReference type="Rhea" id="RHEA:20792"/>
        <dbReference type="Rhea" id="RHEA-COMP:9696"/>
        <dbReference type="Rhea" id="RHEA-COMP:9697"/>
        <dbReference type="ChEBI" id="CHEBI:30616"/>
        <dbReference type="ChEBI" id="CHEBI:32551"/>
        <dbReference type="ChEBI" id="CHEBI:33019"/>
        <dbReference type="ChEBI" id="CHEBI:78442"/>
        <dbReference type="ChEBI" id="CHEBI:78529"/>
        <dbReference type="ChEBI" id="CHEBI:456215"/>
        <dbReference type="EC" id="6.1.1.6"/>
    </reaction>
</comment>
<evidence type="ECO:0000256" key="1">
    <source>
        <dbReference type="ARBA" id="ARBA00022598"/>
    </source>
</evidence>
<dbReference type="Pfam" id="PF01336">
    <property type="entry name" value="tRNA_anti-codon"/>
    <property type="match status" value="1"/>
</dbReference>
<dbReference type="GO" id="GO:0000049">
    <property type="term" value="F:tRNA binding"/>
    <property type="evidence" value="ECO:0007669"/>
    <property type="project" value="TreeGrafter"/>
</dbReference>
<evidence type="ECO:0000256" key="6">
    <source>
        <dbReference type="ARBA" id="ARBA00048573"/>
    </source>
</evidence>
<name>A0A1F8F7F4_9BACT</name>
<evidence type="ECO:0000256" key="4">
    <source>
        <dbReference type="ARBA" id="ARBA00022840"/>
    </source>
</evidence>
<proteinExistence type="inferred from homology"/>
<keyword evidence="1 7" id="KW-0436">Ligase</keyword>
<keyword evidence="5 7" id="KW-0030">Aminoacyl-tRNA synthetase</keyword>
<dbReference type="GO" id="GO:0000287">
    <property type="term" value="F:magnesium ion binding"/>
    <property type="evidence" value="ECO:0007669"/>
    <property type="project" value="UniProtKB-UniRule"/>
</dbReference>
<dbReference type="NCBIfam" id="TIGR00499">
    <property type="entry name" value="lysS_bact"/>
    <property type="match status" value="1"/>
</dbReference>
<dbReference type="PRINTS" id="PR00982">
    <property type="entry name" value="TRNASYNTHLYS"/>
</dbReference>
<accession>A0A1F8F7F4</accession>
<dbReference type="Gene3D" id="3.30.930.10">
    <property type="entry name" value="Bira Bifunctional Protein, Domain 2"/>
    <property type="match status" value="1"/>
</dbReference>
<dbReference type="SUPFAM" id="SSF50249">
    <property type="entry name" value="Nucleic acid-binding proteins"/>
    <property type="match status" value="1"/>
</dbReference>
<keyword evidence="7" id="KW-0963">Cytoplasm</keyword>
<comment type="cofactor">
    <cofactor evidence="7 8">
        <name>Mg(2+)</name>
        <dbReference type="ChEBI" id="CHEBI:18420"/>
    </cofactor>
    <text evidence="7 8">Binds 3 Mg(2+) ions per subunit.</text>
</comment>
<dbReference type="GO" id="GO:0005829">
    <property type="term" value="C:cytosol"/>
    <property type="evidence" value="ECO:0007669"/>
    <property type="project" value="TreeGrafter"/>
</dbReference>
<keyword evidence="4 7" id="KW-0067">ATP-binding</keyword>
<dbReference type="SUPFAM" id="SSF55681">
    <property type="entry name" value="Class II aaRS and biotin synthetases"/>
    <property type="match status" value="1"/>
</dbReference>
<dbReference type="Pfam" id="PF00152">
    <property type="entry name" value="tRNA-synt_2"/>
    <property type="match status" value="1"/>
</dbReference>
<keyword evidence="7" id="KW-0648">Protein biosynthesis</keyword>
<dbReference type="EC" id="6.1.1.6" evidence="7"/>
<dbReference type="EMBL" id="MGJL01000003">
    <property type="protein sequence ID" value="OGN08500.1"/>
    <property type="molecule type" value="Genomic_DNA"/>
</dbReference>
<feature type="binding site" evidence="7">
    <location>
        <position position="403"/>
    </location>
    <ligand>
        <name>Mg(2+)</name>
        <dbReference type="ChEBI" id="CHEBI:18420"/>
        <label>2</label>
    </ligand>
</feature>
<evidence type="ECO:0000256" key="2">
    <source>
        <dbReference type="ARBA" id="ARBA00022723"/>
    </source>
</evidence>
<evidence type="ECO:0000256" key="7">
    <source>
        <dbReference type="HAMAP-Rule" id="MF_00252"/>
    </source>
</evidence>
<comment type="subunit">
    <text evidence="7">Homodimer.</text>
</comment>
<organism evidence="10 11">
    <name type="scientific">Candidatus Yanofskybacteria bacterium RIFCSPHIGHO2_01_FULL_45_42</name>
    <dbReference type="NCBI Taxonomy" id="1802671"/>
    <lineage>
        <taxon>Bacteria</taxon>
        <taxon>Candidatus Yanofskyibacteriota</taxon>
    </lineage>
</organism>
<dbReference type="InterPro" id="IPR018149">
    <property type="entry name" value="Lys-tRNA-synth_II_C"/>
</dbReference>
<comment type="similarity">
    <text evidence="7">Belongs to the class-II aminoacyl-tRNA synthetase family.</text>
</comment>
<dbReference type="AlphaFoldDB" id="A0A1F8F7F4"/>